<organism evidence="5 6">
    <name type="scientific">Parabacteroides distasonis</name>
    <dbReference type="NCBI Taxonomy" id="823"/>
    <lineage>
        <taxon>Bacteria</taxon>
        <taxon>Pseudomonadati</taxon>
        <taxon>Bacteroidota</taxon>
        <taxon>Bacteroidia</taxon>
        <taxon>Bacteroidales</taxon>
        <taxon>Tannerellaceae</taxon>
        <taxon>Parabacteroides</taxon>
    </lineage>
</organism>
<gene>
    <name evidence="5" type="ORF">LI194_12800</name>
</gene>
<sequence length="483" mass="50388">MKTRIISFLLLFISCNALQAQLKIIGGSAVDITQRPYQAAIFVNGQFNGGGVILNNQWILTAAHVVYGHSASSISVSTGYTNLNNDPNHSSVSQVIMYPNYNISNSAINDIALIKLSSSLAFSSKRKPITVSNSTSYANGTTATVSGWGRRAVGGSASLSQLYKTNVTIIACNSNQLTAAKSNTSAYKGDSGGPLTMSSSAGDLLIGLVHGGNTNNPTGEDSYYTNVGPYYNWIVSNTSFLHTISGGDLICNNGTFTISPIPFNHTLELSPNVSIVSQSAGSITLHGGGQGRGYINILVNNKVVGQKFFWVGAPVISGISYNPPYLKAETFGISASITNTQWTIGSNSFTNSSASIYSPYSSGTYAVSVRATNACGTSSTYTTQIDLSQGGTYSIILNAGSRSVTVIPVSDDSGDSNSASPLSSSTSTMRYALVNLSTGNIAASGVLPVSGGTLDFANATSGLYVLKLHTSNGKEEAFKVVLN</sequence>
<comment type="caution">
    <text evidence="5">The sequence shown here is derived from an EMBL/GenBank/DDBJ whole genome shotgun (WGS) entry which is preliminary data.</text>
</comment>
<dbReference type="PANTHER" id="PTHR24256">
    <property type="entry name" value="TRYPTASE-RELATED"/>
    <property type="match status" value="1"/>
</dbReference>
<evidence type="ECO:0000256" key="1">
    <source>
        <dbReference type="ARBA" id="ARBA00023157"/>
    </source>
</evidence>
<dbReference type="CDD" id="cd00190">
    <property type="entry name" value="Tryp_SPc"/>
    <property type="match status" value="1"/>
</dbReference>
<dbReference type="GO" id="GO:0006508">
    <property type="term" value="P:proteolysis"/>
    <property type="evidence" value="ECO:0007669"/>
    <property type="project" value="UniProtKB-KW"/>
</dbReference>
<dbReference type="InterPro" id="IPR043504">
    <property type="entry name" value="Peptidase_S1_PA_chymotrypsin"/>
</dbReference>
<dbReference type="Pfam" id="PF00089">
    <property type="entry name" value="Trypsin"/>
    <property type="match status" value="1"/>
</dbReference>
<feature type="domain" description="PKD" evidence="3">
    <location>
        <begin position="341"/>
        <end position="392"/>
    </location>
</feature>
<dbReference type="InterPro" id="IPR051487">
    <property type="entry name" value="Ser/Thr_Proteases_Immune/Dev"/>
</dbReference>
<dbReference type="InterPro" id="IPR001254">
    <property type="entry name" value="Trypsin_dom"/>
</dbReference>
<evidence type="ECO:0000259" key="3">
    <source>
        <dbReference type="PROSITE" id="PS50093"/>
    </source>
</evidence>
<dbReference type="InterPro" id="IPR009003">
    <property type="entry name" value="Peptidase_S1_PA"/>
</dbReference>
<reference evidence="5" key="1">
    <citation type="submission" date="2021-10" db="EMBL/GenBank/DDBJ databases">
        <title>Collection of gut derived symbiotic bacterial strains cultured from healthy donors.</title>
        <authorList>
            <person name="Lin H."/>
            <person name="Littmann E."/>
            <person name="Kohout C."/>
            <person name="Pamer E.G."/>
        </authorList>
    </citation>
    <scope>NUCLEOTIDE SEQUENCE</scope>
    <source>
        <strain evidence="5">DFI.2.94</strain>
    </source>
</reference>
<dbReference type="SUPFAM" id="SSF50494">
    <property type="entry name" value="Trypsin-like serine proteases"/>
    <property type="match status" value="1"/>
</dbReference>
<dbReference type="Gene3D" id="2.40.10.10">
    <property type="entry name" value="Trypsin-like serine proteases"/>
    <property type="match status" value="1"/>
</dbReference>
<protein>
    <submittedName>
        <fullName evidence="5">Serine protease</fullName>
    </submittedName>
</protein>
<dbReference type="AlphaFoldDB" id="A0AAP2VLE8"/>
<dbReference type="InterPro" id="IPR033116">
    <property type="entry name" value="TRYPSIN_SER"/>
</dbReference>
<evidence type="ECO:0000259" key="4">
    <source>
        <dbReference type="PROSITE" id="PS50240"/>
    </source>
</evidence>
<dbReference type="PRINTS" id="PR00722">
    <property type="entry name" value="CHYMOTRYPSIN"/>
</dbReference>
<feature type="signal peptide" evidence="2">
    <location>
        <begin position="1"/>
        <end position="19"/>
    </location>
</feature>
<keyword evidence="2" id="KW-0732">Signal</keyword>
<evidence type="ECO:0000256" key="2">
    <source>
        <dbReference type="SAM" id="SignalP"/>
    </source>
</evidence>
<dbReference type="GO" id="GO:0004252">
    <property type="term" value="F:serine-type endopeptidase activity"/>
    <property type="evidence" value="ECO:0007669"/>
    <property type="project" value="InterPro"/>
</dbReference>
<dbReference type="SMART" id="SM00020">
    <property type="entry name" value="Tryp_SPc"/>
    <property type="match status" value="1"/>
</dbReference>
<dbReference type="PROSITE" id="PS00135">
    <property type="entry name" value="TRYPSIN_SER"/>
    <property type="match status" value="1"/>
</dbReference>
<proteinExistence type="predicted"/>
<dbReference type="FunFam" id="2.40.10.10:FF:000068">
    <property type="entry name" value="transmembrane protease serine 2"/>
    <property type="match status" value="1"/>
</dbReference>
<dbReference type="InterPro" id="IPR035986">
    <property type="entry name" value="PKD_dom_sf"/>
</dbReference>
<accession>A0AAP2VLE8</accession>
<feature type="chain" id="PRO_5042827127" evidence="2">
    <location>
        <begin position="20"/>
        <end position="483"/>
    </location>
</feature>
<feature type="domain" description="Peptidase S1" evidence="4">
    <location>
        <begin position="24"/>
        <end position="239"/>
    </location>
</feature>
<dbReference type="RefSeq" id="WP_158532771.1">
    <property type="nucleotide sequence ID" value="NZ_JADMVU010000025.1"/>
</dbReference>
<evidence type="ECO:0000313" key="5">
    <source>
        <dbReference type="EMBL" id="MCB6518674.1"/>
    </source>
</evidence>
<dbReference type="PROSITE" id="PS51257">
    <property type="entry name" value="PROKAR_LIPOPROTEIN"/>
    <property type="match status" value="1"/>
</dbReference>
<name>A0AAP2VLE8_PARDI</name>
<dbReference type="Proteomes" id="UP001198806">
    <property type="component" value="Unassembled WGS sequence"/>
</dbReference>
<dbReference type="InterPro" id="IPR001314">
    <property type="entry name" value="Peptidase_S1A"/>
</dbReference>
<dbReference type="EMBL" id="JAJCNI010000014">
    <property type="protein sequence ID" value="MCB6518674.1"/>
    <property type="molecule type" value="Genomic_DNA"/>
</dbReference>
<dbReference type="InterPro" id="IPR000601">
    <property type="entry name" value="PKD_dom"/>
</dbReference>
<dbReference type="PROSITE" id="PS50093">
    <property type="entry name" value="PKD"/>
    <property type="match status" value="1"/>
</dbReference>
<dbReference type="SUPFAM" id="SSF49299">
    <property type="entry name" value="PKD domain"/>
    <property type="match status" value="1"/>
</dbReference>
<evidence type="ECO:0000313" key="6">
    <source>
        <dbReference type="Proteomes" id="UP001198806"/>
    </source>
</evidence>
<dbReference type="PROSITE" id="PS50240">
    <property type="entry name" value="TRYPSIN_DOM"/>
    <property type="match status" value="1"/>
</dbReference>
<keyword evidence="5" id="KW-0645">Protease</keyword>
<keyword evidence="5" id="KW-0378">Hydrolase</keyword>
<keyword evidence="1" id="KW-1015">Disulfide bond</keyword>